<accession>A0A371QYG7</accession>
<dbReference type="EMBL" id="NMUE01000019">
    <property type="protein sequence ID" value="RFA95737.1"/>
    <property type="molecule type" value="Genomic_DNA"/>
</dbReference>
<dbReference type="EMBL" id="NMUF01000011">
    <property type="protein sequence ID" value="RFA99064.1"/>
    <property type="molecule type" value="Genomic_DNA"/>
</dbReference>
<name>A0A371QYG7_9CREN</name>
<reference evidence="3 4" key="1">
    <citation type="submission" date="2017-07" db="EMBL/GenBank/DDBJ databases">
        <title>Draft genome sequence of aerobic hyperthermophilic archaea, Pyrobaculum aerophilum YKB31 and YKB32.</title>
        <authorList>
            <person name="Mochizuki T."/>
            <person name="Berliner A.J."/>
            <person name="Yoshida-Takashima Y."/>
            <person name="Takaki Y."/>
            <person name="Nunoura T."/>
            <person name="Takai K."/>
        </authorList>
    </citation>
    <scope>NUCLEOTIDE SEQUENCE [LARGE SCALE GENOMIC DNA]</scope>
    <source>
        <strain evidence="1 4">YKB31</strain>
        <strain evidence="2 3">YKB32</strain>
    </source>
</reference>
<dbReference type="Proteomes" id="UP000257123">
    <property type="component" value="Unassembled WGS sequence"/>
</dbReference>
<dbReference type="SUPFAM" id="SSF160387">
    <property type="entry name" value="NosL/MerB-like"/>
    <property type="match status" value="1"/>
</dbReference>
<comment type="caution">
    <text evidence="1">The sequence shown here is derived from an EMBL/GenBank/DDBJ whole genome shotgun (WGS) entry which is preliminary data.</text>
</comment>
<dbReference type="PANTHER" id="PTHR41247">
    <property type="entry name" value="HTH-TYPE TRANSCRIPTIONAL REPRESSOR YCNK"/>
    <property type="match status" value="1"/>
</dbReference>
<dbReference type="Proteomes" id="UP000256877">
    <property type="component" value="Unassembled WGS sequence"/>
</dbReference>
<evidence type="ECO:0000313" key="4">
    <source>
        <dbReference type="Proteomes" id="UP000257123"/>
    </source>
</evidence>
<proteinExistence type="predicted"/>
<dbReference type="Pfam" id="PF05573">
    <property type="entry name" value="NosL"/>
    <property type="match status" value="1"/>
</dbReference>
<dbReference type="PANTHER" id="PTHR41247:SF1">
    <property type="entry name" value="HTH-TYPE TRANSCRIPTIONAL REPRESSOR YCNK"/>
    <property type="match status" value="1"/>
</dbReference>
<gene>
    <name evidence="1" type="ORF">CGL51_06990</name>
    <name evidence="2" type="ORF">CGL52_05555</name>
</gene>
<dbReference type="OrthoDB" id="28886at2157"/>
<protein>
    <submittedName>
        <fullName evidence="1">Protein NosL</fullName>
    </submittedName>
</protein>
<evidence type="ECO:0000313" key="1">
    <source>
        <dbReference type="EMBL" id="RFA95737.1"/>
    </source>
</evidence>
<dbReference type="InterPro" id="IPR008719">
    <property type="entry name" value="N2O_reductase_NosL"/>
</dbReference>
<sequence>MRLGSVLAAAIVAIIVGVAAYMAGLSGAQTKTVTVEKTIAPQATTITVEKTQVVTSTVTQAPRRSALEEMLLNGTFARRCVLCGMDTAEAVHMGVSAVVEFSTGVHARTDDIGCIFRMAILPAEKWPFIKKLIGSNVTTAEEVRKYLGDVKEVLVPDYGAHMRGTESYIDAKKAFYVILQDRKTPMGDCVFAFSSREEAAKYNSTVYTYDQMLQLYKEVMQKTGMPRPMWCRGAGHMHGG</sequence>
<dbReference type="AlphaFoldDB" id="A0A371QYG7"/>
<organism evidence="1 4">
    <name type="scientific">Pyrobaculum aerophilum</name>
    <dbReference type="NCBI Taxonomy" id="13773"/>
    <lineage>
        <taxon>Archaea</taxon>
        <taxon>Thermoproteota</taxon>
        <taxon>Thermoprotei</taxon>
        <taxon>Thermoproteales</taxon>
        <taxon>Thermoproteaceae</taxon>
        <taxon>Pyrobaculum</taxon>
    </lineage>
</organism>
<evidence type="ECO:0000313" key="3">
    <source>
        <dbReference type="Proteomes" id="UP000256877"/>
    </source>
</evidence>
<dbReference type="RefSeq" id="WP_116421202.1">
    <property type="nucleotide sequence ID" value="NZ_NMUE01000019.1"/>
</dbReference>
<evidence type="ECO:0000313" key="2">
    <source>
        <dbReference type="EMBL" id="RFA99064.1"/>
    </source>
</evidence>